<gene>
    <name evidence="1" type="ORF">NSU_0346</name>
</gene>
<dbReference type="OrthoDB" id="7594100at2"/>
<organism evidence="1 2">
    <name type="scientific">Novosphingobium pentaromativorans US6-1</name>
    <dbReference type="NCBI Taxonomy" id="1088721"/>
    <lineage>
        <taxon>Bacteria</taxon>
        <taxon>Pseudomonadati</taxon>
        <taxon>Pseudomonadota</taxon>
        <taxon>Alphaproteobacteria</taxon>
        <taxon>Sphingomonadales</taxon>
        <taxon>Sphingomonadaceae</taxon>
        <taxon>Novosphingobium</taxon>
    </lineage>
</organism>
<dbReference type="RefSeq" id="WP_007011263.1">
    <property type="nucleotide sequence ID" value="NZ_AGFM01000006.1"/>
</dbReference>
<dbReference type="AlphaFoldDB" id="G6E7L1"/>
<keyword evidence="2" id="KW-1185">Reference proteome</keyword>
<comment type="caution">
    <text evidence="1">The sequence shown here is derived from an EMBL/GenBank/DDBJ whole genome shotgun (WGS) entry which is preliminary data.</text>
</comment>
<dbReference type="Proteomes" id="UP000004030">
    <property type="component" value="Unassembled WGS sequence"/>
</dbReference>
<sequence length="226" mass="24179">MFIWPAHLFKPKIVNARPVSQTISGGASLSGVEDVIATDGGGRWIIEFSGINLTTPAQQRAWSAWAGYLDGGATECLVPILSLPTGPRPFAWDKAVRVSKLVTDNDVFPTSAAYSVSHMSASIGANAALRATSLQINLTSQGEIVGGEKFSIGDYAYRIVRETSAGIFSIRPPLREAVTAGAAVNFDWPVVRCRMQPAQDFESPINFGRFSESSITFIESVPVGVS</sequence>
<dbReference type="STRING" id="1088721.JI59_18355"/>
<proteinExistence type="predicted"/>
<dbReference type="KEGG" id="npn:JI59_18355"/>
<name>G6E7L1_9SPHN</name>
<evidence type="ECO:0000313" key="1">
    <source>
        <dbReference type="EMBL" id="EHJ62834.1"/>
    </source>
</evidence>
<reference evidence="1 2" key="1">
    <citation type="journal article" date="2012" name="J. Bacteriol.">
        <title>Genome sequence of benzo(a)pyrene-degrading bacterium Novosphingobium pentaromativorans US6-1.</title>
        <authorList>
            <person name="Luo Y.R."/>
            <person name="Kang S.G."/>
            <person name="Kim S.J."/>
            <person name="Kim M.R."/>
            <person name="Li N."/>
            <person name="Lee J.H."/>
            <person name="Kwon K.K."/>
        </authorList>
    </citation>
    <scope>NUCLEOTIDE SEQUENCE [LARGE SCALE GENOMIC DNA]</scope>
    <source>
        <strain evidence="1 2">US6-1</strain>
    </source>
</reference>
<dbReference type="PATRIC" id="fig|1088721.3.peg.342"/>
<accession>G6E7L1</accession>
<evidence type="ECO:0000313" key="2">
    <source>
        <dbReference type="Proteomes" id="UP000004030"/>
    </source>
</evidence>
<dbReference type="EMBL" id="AGFM01000006">
    <property type="protein sequence ID" value="EHJ62834.1"/>
    <property type="molecule type" value="Genomic_DNA"/>
</dbReference>
<protein>
    <submittedName>
        <fullName evidence="1">Uncharacterized protein</fullName>
    </submittedName>
</protein>
<dbReference type="eggNOG" id="ENOG5031311">
    <property type="taxonomic scope" value="Bacteria"/>
</dbReference>